<dbReference type="FunFam" id="1.10.3470.10:FF:000001">
    <property type="entry name" value="Vitamin B12 ABC transporter permease BtuC"/>
    <property type="match status" value="1"/>
</dbReference>
<feature type="transmembrane region" description="Helical" evidence="8">
    <location>
        <begin position="77"/>
        <end position="97"/>
    </location>
</feature>
<dbReference type="GO" id="GO:0022857">
    <property type="term" value="F:transmembrane transporter activity"/>
    <property type="evidence" value="ECO:0007669"/>
    <property type="project" value="InterPro"/>
</dbReference>
<keyword evidence="4" id="KW-1003">Cell membrane</keyword>
<reference evidence="9 10" key="1">
    <citation type="submission" date="2017-08" db="EMBL/GenBank/DDBJ databases">
        <title>Reclassification of Bisgaard taxon 37 and 44.</title>
        <authorList>
            <person name="Christensen H."/>
        </authorList>
    </citation>
    <scope>NUCLEOTIDE SEQUENCE [LARGE SCALE GENOMIC DNA]</scope>
    <source>
        <strain evidence="9 10">B96_4</strain>
    </source>
</reference>
<dbReference type="InterPro" id="IPR037294">
    <property type="entry name" value="ABC_BtuC-like"/>
</dbReference>
<proteinExistence type="inferred from homology"/>
<keyword evidence="5 8" id="KW-0812">Transmembrane</keyword>
<dbReference type="GO" id="GO:0033214">
    <property type="term" value="P:siderophore-iron import into cell"/>
    <property type="evidence" value="ECO:0007669"/>
    <property type="project" value="TreeGrafter"/>
</dbReference>
<evidence type="ECO:0000313" key="9">
    <source>
        <dbReference type="EMBL" id="RIY31795.1"/>
    </source>
</evidence>
<evidence type="ECO:0000256" key="6">
    <source>
        <dbReference type="ARBA" id="ARBA00022989"/>
    </source>
</evidence>
<evidence type="ECO:0000256" key="7">
    <source>
        <dbReference type="ARBA" id="ARBA00023136"/>
    </source>
</evidence>
<dbReference type="CDD" id="cd06550">
    <property type="entry name" value="TM_ABC_iron-siderophores_like"/>
    <property type="match status" value="1"/>
</dbReference>
<dbReference type="AlphaFoldDB" id="A0A3A1Y2L3"/>
<organism evidence="9 10">
    <name type="scientific">Psittacicella melopsittaci</name>
    <dbReference type="NCBI Taxonomy" id="2028576"/>
    <lineage>
        <taxon>Bacteria</taxon>
        <taxon>Pseudomonadati</taxon>
        <taxon>Pseudomonadota</taxon>
        <taxon>Gammaproteobacteria</taxon>
        <taxon>Pasteurellales</taxon>
        <taxon>Psittacicellaceae</taxon>
        <taxon>Psittacicella</taxon>
    </lineage>
</organism>
<protein>
    <recommendedName>
        <fullName evidence="11">Iron complex transport system permease protein</fullName>
    </recommendedName>
</protein>
<dbReference type="PANTHER" id="PTHR30472">
    <property type="entry name" value="FERRIC ENTEROBACTIN TRANSPORT SYSTEM PERMEASE PROTEIN"/>
    <property type="match status" value="1"/>
</dbReference>
<feature type="transmembrane region" description="Helical" evidence="8">
    <location>
        <begin position="253"/>
        <end position="279"/>
    </location>
</feature>
<evidence type="ECO:0000256" key="3">
    <source>
        <dbReference type="ARBA" id="ARBA00022448"/>
    </source>
</evidence>
<feature type="transmembrane region" description="Helical" evidence="8">
    <location>
        <begin position="27"/>
        <end position="47"/>
    </location>
</feature>
<accession>A0A3A1Y2L3</accession>
<dbReference type="GO" id="GO:0005886">
    <property type="term" value="C:plasma membrane"/>
    <property type="evidence" value="ECO:0007669"/>
    <property type="project" value="UniProtKB-SubCell"/>
</dbReference>
<evidence type="ECO:0000256" key="8">
    <source>
        <dbReference type="SAM" id="Phobius"/>
    </source>
</evidence>
<dbReference type="InterPro" id="IPR000522">
    <property type="entry name" value="ABC_transptr_permease_BtuC"/>
</dbReference>
<evidence type="ECO:0000313" key="10">
    <source>
        <dbReference type="Proteomes" id="UP000266258"/>
    </source>
</evidence>
<keyword evidence="7 8" id="KW-0472">Membrane</keyword>
<dbReference type="SUPFAM" id="SSF81345">
    <property type="entry name" value="ABC transporter involved in vitamin B12 uptake, BtuC"/>
    <property type="match status" value="1"/>
</dbReference>
<keyword evidence="10" id="KW-1185">Reference proteome</keyword>
<feature type="transmembrane region" description="Helical" evidence="8">
    <location>
        <begin position="322"/>
        <end position="341"/>
    </location>
</feature>
<name>A0A3A1Y2L3_9GAMM</name>
<dbReference type="Pfam" id="PF01032">
    <property type="entry name" value="FecCD"/>
    <property type="match status" value="1"/>
</dbReference>
<feature type="transmembrane region" description="Helical" evidence="8">
    <location>
        <begin position="134"/>
        <end position="154"/>
    </location>
</feature>
<keyword evidence="6 8" id="KW-1133">Transmembrane helix</keyword>
<dbReference type="RefSeq" id="WP_119497441.1">
    <property type="nucleotide sequence ID" value="NZ_NRJH01000054.1"/>
</dbReference>
<feature type="transmembrane region" description="Helical" evidence="8">
    <location>
        <begin position="291"/>
        <end position="316"/>
    </location>
</feature>
<dbReference type="OrthoDB" id="9055647at2"/>
<feature type="transmembrane region" description="Helical" evidence="8">
    <location>
        <begin position="209"/>
        <end position="233"/>
    </location>
</feature>
<dbReference type="Proteomes" id="UP000266258">
    <property type="component" value="Unassembled WGS sequence"/>
</dbReference>
<dbReference type="Gene3D" id="1.10.3470.10">
    <property type="entry name" value="ABC transporter involved in vitamin B12 uptake, BtuC"/>
    <property type="match status" value="1"/>
</dbReference>
<evidence type="ECO:0008006" key="11">
    <source>
        <dbReference type="Google" id="ProtNLM"/>
    </source>
</evidence>
<dbReference type="EMBL" id="NRJH01000054">
    <property type="protein sequence ID" value="RIY31795.1"/>
    <property type="molecule type" value="Genomic_DNA"/>
</dbReference>
<comment type="caution">
    <text evidence="9">The sequence shown here is derived from an EMBL/GenBank/DDBJ whole genome shotgun (WGS) entry which is preliminary data.</text>
</comment>
<evidence type="ECO:0000256" key="5">
    <source>
        <dbReference type="ARBA" id="ARBA00022692"/>
    </source>
</evidence>
<evidence type="ECO:0000256" key="2">
    <source>
        <dbReference type="ARBA" id="ARBA00007935"/>
    </source>
</evidence>
<evidence type="ECO:0000256" key="4">
    <source>
        <dbReference type="ARBA" id="ARBA00022475"/>
    </source>
</evidence>
<evidence type="ECO:0000256" key="1">
    <source>
        <dbReference type="ARBA" id="ARBA00004651"/>
    </source>
</evidence>
<keyword evidence="3" id="KW-0813">Transport</keyword>
<comment type="subcellular location">
    <subcellularLocation>
        <location evidence="1">Cell membrane</location>
        <topology evidence="1">Multi-pass membrane protein</topology>
    </subcellularLocation>
</comment>
<comment type="similarity">
    <text evidence="2">Belongs to the binding-protein-dependent transport system permease family. FecCD subfamily.</text>
</comment>
<dbReference type="PANTHER" id="PTHR30472:SF24">
    <property type="entry name" value="FERRIC ENTEROBACTIN TRANSPORT SYSTEM PERMEASE PROTEIN FEPG"/>
    <property type="match status" value="1"/>
</dbReference>
<sequence length="345" mass="38247">MQLEQNQQVDLSQAYLAERKKFRNKKLYTLAVLALISILLFYASVAYGTKTYSLGYIFETLRTPDSVDYFAIYDYRLPRSICAIFVGMGFAISGLLIQSVLNNDLASGETLGINNCAGLFSVIAILIFPVASTYALPLFALVGGILSFLFIWGIVRSKTSVTNIVIIGVALATLYGSITNFILLSFKIEISSTLVWLTGSLWGRTWTQIYYYVPWLVFFCILSLITCKVLDIFPLRGAKVRNLGYNVQKWRLIILLLATIISSISVSITGPIAFLGLIAPHIARRMFGNKHVFLIFGAALIGAILLQSADILARTIKPPVEFPTGVLTSVIGAPYFFYLLIKKRS</sequence>
<feature type="transmembrane region" description="Helical" evidence="8">
    <location>
        <begin position="161"/>
        <end position="178"/>
    </location>
</feature>
<gene>
    <name evidence="9" type="ORF">CJP74_06390</name>
</gene>